<evidence type="ECO:0000256" key="2">
    <source>
        <dbReference type="ARBA" id="ARBA00018329"/>
    </source>
</evidence>
<evidence type="ECO:0000256" key="6">
    <source>
        <dbReference type="ARBA" id="ARBA00023163"/>
    </source>
</evidence>
<dbReference type="InterPro" id="IPR020816">
    <property type="entry name" value="Histone-like_DNA-bd_CS"/>
</dbReference>
<evidence type="ECO:0000256" key="1">
    <source>
        <dbReference type="ARBA" id="ARBA00010529"/>
    </source>
</evidence>
<dbReference type="AlphaFoldDB" id="A0A060A0E6"/>
<sequence length="101" mass="11414">MTVTKLDLTNHLYDTIGFKKAEAAELVDLFFDTIRETLARGEEVKLSGFGNFTLRDKRARPGRNPRTRELVEISARRVVTFHASPVLKALCNAVDHQDNVT</sequence>
<dbReference type="PROSITE" id="PS00045">
    <property type="entry name" value="HISTONE_LIKE"/>
    <property type="match status" value="1"/>
</dbReference>
<comment type="subunit">
    <text evidence="8">Heterodimer of an alpha and a beta chain.</text>
</comment>
<comment type="similarity">
    <text evidence="1 8 9">Belongs to the bacterial histone-like protein family.</text>
</comment>
<dbReference type="GO" id="GO:0006310">
    <property type="term" value="P:DNA recombination"/>
    <property type="evidence" value="ECO:0007669"/>
    <property type="project" value="UniProtKB-UniRule"/>
</dbReference>
<dbReference type="GO" id="GO:0006355">
    <property type="term" value="P:regulation of DNA-templated transcription"/>
    <property type="evidence" value="ECO:0007669"/>
    <property type="project" value="UniProtKB-UniRule"/>
</dbReference>
<gene>
    <name evidence="8" type="primary">ihfA</name>
    <name evidence="8" type="synonym">himA</name>
    <name evidence="10" type="ORF">Acaty_c1852</name>
</gene>
<dbReference type="InterPro" id="IPR010992">
    <property type="entry name" value="IHF-like_DNA-bd_dom_sf"/>
</dbReference>
<dbReference type="PRINTS" id="PR01727">
    <property type="entry name" value="DNABINDINGHU"/>
</dbReference>
<dbReference type="Proteomes" id="UP000005522">
    <property type="component" value="Chromosome"/>
</dbReference>
<dbReference type="Pfam" id="PF00216">
    <property type="entry name" value="Bac_DNA_binding"/>
    <property type="match status" value="1"/>
</dbReference>
<dbReference type="RefSeq" id="WP_004872939.1">
    <property type="nucleotide sequence ID" value="NZ_CP005986.1"/>
</dbReference>
<dbReference type="GO" id="GO:0006417">
    <property type="term" value="P:regulation of translation"/>
    <property type="evidence" value="ECO:0007669"/>
    <property type="project" value="UniProtKB-UniRule"/>
</dbReference>
<dbReference type="InterPro" id="IPR000119">
    <property type="entry name" value="Hist_DNA-bd"/>
</dbReference>
<dbReference type="HOGENOM" id="CLU_105066_1_3_6"/>
<dbReference type="Gene3D" id="4.10.520.10">
    <property type="entry name" value="IHF-like DNA-binding proteins"/>
    <property type="match status" value="1"/>
</dbReference>
<evidence type="ECO:0000256" key="3">
    <source>
        <dbReference type="ARBA" id="ARBA00022845"/>
    </source>
</evidence>
<name>A0A060A0E6_ACICK</name>
<dbReference type="CDD" id="cd13835">
    <property type="entry name" value="IHF_A"/>
    <property type="match status" value="1"/>
</dbReference>
<dbReference type="HAMAP" id="MF_00380">
    <property type="entry name" value="IHF_alpha"/>
    <property type="match status" value="1"/>
</dbReference>
<evidence type="ECO:0000256" key="4">
    <source>
        <dbReference type="ARBA" id="ARBA00023015"/>
    </source>
</evidence>
<evidence type="ECO:0000256" key="7">
    <source>
        <dbReference type="ARBA" id="ARBA00023172"/>
    </source>
</evidence>
<dbReference type="PANTHER" id="PTHR33175">
    <property type="entry name" value="DNA-BINDING PROTEIN HU"/>
    <property type="match status" value="1"/>
</dbReference>
<evidence type="ECO:0000256" key="9">
    <source>
        <dbReference type="RuleBase" id="RU003939"/>
    </source>
</evidence>
<dbReference type="SUPFAM" id="SSF47729">
    <property type="entry name" value="IHF-like DNA-binding proteins"/>
    <property type="match status" value="1"/>
</dbReference>
<proteinExistence type="inferred from homology"/>
<dbReference type="GO" id="GO:0009893">
    <property type="term" value="P:positive regulation of metabolic process"/>
    <property type="evidence" value="ECO:0007669"/>
    <property type="project" value="UniProtKB-ARBA"/>
</dbReference>
<keyword evidence="6 8" id="KW-0804">Transcription</keyword>
<dbReference type="eggNOG" id="COG0776">
    <property type="taxonomic scope" value="Bacteria"/>
</dbReference>
<dbReference type="GO" id="GO:0003677">
    <property type="term" value="F:DNA binding"/>
    <property type="evidence" value="ECO:0007669"/>
    <property type="project" value="UniProtKB-UniRule"/>
</dbReference>
<evidence type="ECO:0000313" key="10">
    <source>
        <dbReference type="EMBL" id="AIA55711.1"/>
    </source>
</evidence>
<dbReference type="PANTHER" id="PTHR33175:SF2">
    <property type="entry name" value="INTEGRATION HOST FACTOR SUBUNIT ALPHA"/>
    <property type="match status" value="1"/>
</dbReference>
<dbReference type="GO" id="GO:0005829">
    <property type="term" value="C:cytosol"/>
    <property type="evidence" value="ECO:0007669"/>
    <property type="project" value="TreeGrafter"/>
</dbReference>
<comment type="function">
    <text evidence="8">This protein is one of the two subunits of integration host factor, a specific DNA-binding protein that functions in genetic recombination as well as in transcriptional and translational control.</text>
</comment>
<keyword evidence="3 8" id="KW-0810">Translation regulation</keyword>
<keyword evidence="7 8" id="KW-0233">DNA recombination</keyword>
<dbReference type="KEGG" id="acz:Acaty_c1852"/>
<reference evidence="10 11" key="1">
    <citation type="journal article" date="2009" name="J. Bacteriol.">
        <title>Draft genome sequence of the extremely acidophilic bacterium Acidithiobacillus caldus ATCC 51756 reveals metabolic versatility in the genus Acidithiobacillus.</title>
        <authorList>
            <person name="Valdes J."/>
            <person name="Quatrini R."/>
            <person name="Hallberg K."/>
            <person name="Dopson M."/>
            <person name="Valenzuela P.D."/>
            <person name="Holmes D.S."/>
        </authorList>
    </citation>
    <scope>NUCLEOTIDE SEQUENCE [LARGE SCALE GENOMIC DNA]</scope>
    <source>
        <strain evidence="11">ATCC 51756 / DSM 8584 / KU</strain>
    </source>
</reference>
<keyword evidence="5 8" id="KW-0238">DNA-binding</keyword>
<evidence type="ECO:0000313" key="11">
    <source>
        <dbReference type="Proteomes" id="UP000005522"/>
    </source>
</evidence>
<accession>A0A060A0E6</accession>
<keyword evidence="4 8" id="KW-0805">Transcription regulation</keyword>
<organism evidence="10 11">
    <name type="scientific">Acidithiobacillus caldus (strain ATCC 51756 / DSM 8584 / KU)</name>
    <dbReference type="NCBI Taxonomy" id="637389"/>
    <lineage>
        <taxon>Bacteria</taxon>
        <taxon>Pseudomonadati</taxon>
        <taxon>Pseudomonadota</taxon>
        <taxon>Acidithiobacillia</taxon>
        <taxon>Acidithiobacillales</taxon>
        <taxon>Acidithiobacillaceae</taxon>
        <taxon>Acidithiobacillus</taxon>
    </lineage>
</organism>
<dbReference type="InterPro" id="IPR005684">
    <property type="entry name" value="IHF_alpha"/>
</dbReference>
<dbReference type="GO" id="GO:0030527">
    <property type="term" value="F:structural constituent of chromatin"/>
    <property type="evidence" value="ECO:0007669"/>
    <property type="project" value="InterPro"/>
</dbReference>
<protein>
    <recommendedName>
        <fullName evidence="2 8">Integration host factor subunit alpha</fullName>
        <shortName evidence="8">IHF-alpha</shortName>
    </recommendedName>
</protein>
<evidence type="ECO:0000256" key="8">
    <source>
        <dbReference type="HAMAP-Rule" id="MF_00380"/>
    </source>
</evidence>
<dbReference type="EMBL" id="CP005986">
    <property type="protein sequence ID" value="AIA55711.1"/>
    <property type="molecule type" value="Genomic_DNA"/>
</dbReference>
<dbReference type="NCBIfam" id="NF001401">
    <property type="entry name" value="PRK00285.1"/>
    <property type="match status" value="1"/>
</dbReference>
<dbReference type="SMART" id="SM00411">
    <property type="entry name" value="BHL"/>
    <property type="match status" value="1"/>
</dbReference>
<evidence type="ECO:0000256" key="5">
    <source>
        <dbReference type="ARBA" id="ARBA00023125"/>
    </source>
</evidence>